<dbReference type="AlphaFoldDB" id="A0A377J3L2"/>
<protein>
    <recommendedName>
        <fullName evidence="3">SIMPL domain-containing protein</fullName>
    </recommendedName>
</protein>
<reference evidence="1 2" key="1">
    <citation type="submission" date="2018-06" db="EMBL/GenBank/DDBJ databases">
        <authorList>
            <consortium name="Pathogen Informatics"/>
            <person name="Doyle S."/>
        </authorList>
    </citation>
    <scope>NUCLEOTIDE SEQUENCE [LARGE SCALE GENOMIC DNA]</scope>
    <source>
        <strain evidence="1 2">NCTC12410</strain>
    </source>
</reference>
<organism evidence="1 2">
    <name type="scientific">Helicobacter canis</name>
    <dbReference type="NCBI Taxonomy" id="29419"/>
    <lineage>
        <taxon>Bacteria</taxon>
        <taxon>Pseudomonadati</taxon>
        <taxon>Campylobacterota</taxon>
        <taxon>Epsilonproteobacteria</taxon>
        <taxon>Campylobacterales</taxon>
        <taxon>Helicobacteraceae</taxon>
        <taxon>Helicobacter</taxon>
    </lineage>
</organism>
<dbReference type="Proteomes" id="UP000254841">
    <property type="component" value="Unassembled WGS sequence"/>
</dbReference>
<dbReference type="EMBL" id="UGHV01000001">
    <property type="protein sequence ID" value="STO97092.1"/>
    <property type="molecule type" value="Genomic_DNA"/>
</dbReference>
<gene>
    <name evidence="1" type="ORF">NCTC12410_00914</name>
</gene>
<accession>A0A377J3L2</accession>
<proteinExistence type="predicted"/>
<evidence type="ECO:0000313" key="1">
    <source>
        <dbReference type="EMBL" id="STO97092.1"/>
    </source>
</evidence>
<dbReference type="RefSeq" id="WP_147278771.1">
    <property type="nucleotide sequence ID" value="NZ_UGHV01000001.1"/>
</dbReference>
<dbReference type="OrthoDB" id="5329640at2"/>
<evidence type="ECO:0008006" key="3">
    <source>
        <dbReference type="Google" id="ProtNLM"/>
    </source>
</evidence>
<name>A0A377J3L2_9HELI</name>
<evidence type="ECO:0000313" key="2">
    <source>
        <dbReference type="Proteomes" id="UP000254841"/>
    </source>
</evidence>
<sequence length="265" mass="29399">MRWLKYLLICLLSLVVFVGGALFSHFIGDIKELLHIGERSRHYTLDVADVVQIPYERYESWIVLNAPKASSSNVEELASRFSRIFGEITDHIAKSPLYKSGACSVQSLPKRAEVDSSGLGSAPRAIECIITEQDIAEYKTLLKEIDYLALKSGGLRIEISSLQPIVDFAQVENAKQDLRKLLLDKAHKSAAFYAAQTTQHCLLLDSNERSAYSPNSVIKRVLDGGGLLDRDIFSGETSPISADITLPLEKSAPLYLKARITIRCD</sequence>